<protein>
    <submittedName>
        <fullName evidence="1">Uncharacterized protein</fullName>
    </submittedName>
</protein>
<reference evidence="1 2" key="1">
    <citation type="submission" date="2021-06" db="EMBL/GenBank/DDBJ databases">
        <title>Caerostris extrusa draft genome.</title>
        <authorList>
            <person name="Kono N."/>
            <person name="Arakawa K."/>
        </authorList>
    </citation>
    <scope>NUCLEOTIDE SEQUENCE [LARGE SCALE GENOMIC DNA]</scope>
</reference>
<accession>A0AAV4YAR3</accession>
<dbReference type="AlphaFoldDB" id="A0AAV4YAR3"/>
<proteinExistence type="predicted"/>
<keyword evidence="2" id="KW-1185">Reference proteome</keyword>
<gene>
    <name evidence="1" type="ORF">CEXT_446141</name>
</gene>
<dbReference type="EMBL" id="BPLR01001732">
    <property type="protein sequence ID" value="GIZ04408.1"/>
    <property type="molecule type" value="Genomic_DNA"/>
</dbReference>
<comment type="caution">
    <text evidence="1">The sequence shown here is derived from an EMBL/GenBank/DDBJ whole genome shotgun (WGS) entry which is preliminary data.</text>
</comment>
<evidence type="ECO:0000313" key="2">
    <source>
        <dbReference type="Proteomes" id="UP001054945"/>
    </source>
</evidence>
<organism evidence="1 2">
    <name type="scientific">Caerostris extrusa</name>
    <name type="common">Bark spider</name>
    <name type="synonym">Caerostris bankana</name>
    <dbReference type="NCBI Taxonomy" id="172846"/>
    <lineage>
        <taxon>Eukaryota</taxon>
        <taxon>Metazoa</taxon>
        <taxon>Ecdysozoa</taxon>
        <taxon>Arthropoda</taxon>
        <taxon>Chelicerata</taxon>
        <taxon>Arachnida</taxon>
        <taxon>Araneae</taxon>
        <taxon>Araneomorphae</taxon>
        <taxon>Entelegynae</taxon>
        <taxon>Araneoidea</taxon>
        <taxon>Araneidae</taxon>
        <taxon>Caerostris</taxon>
    </lineage>
</organism>
<sequence>MCFHAVNPFQIFHACRTLDCIGCAAIWRLIAVLRHFLGDRFRLQLEMEWKNLEYEIASWEDLPFACSRRRFGRLLENVWNRQAIGQFDFPV</sequence>
<dbReference type="Proteomes" id="UP001054945">
    <property type="component" value="Unassembled WGS sequence"/>
</dbReference>
<name>A0AAV4YAR3_CAEEX</name>
<evidence type="ECO:0000313" key="1">
    <source>
        <dbReference type="EMBL" id="GIZ04408.1"/>
    </source>
</evidence>